<organism evidence="4 5">
    <name type="scientific">Coemansia biformis</name>
    <dbReference type="NCBI Taxonomy" id="1286918"/>
    <lineage>
        <taxon>Eukaryota</taxon>
        <taxon>Fungi</taxon>
        <taxon>Fungi incertae sedis</taxon>
        <taxon>Zoopagomycota</taxon>
        <taxon>Kickxellomycotina</taxon>
        <taxon>Kickxellomycetes</taxon>
        <taxon>Kickxellales</taxon>
        <taxon>Kickxellaceae</taxon>
        <taxon>Coemansia</taxon>
    </lineage>
</organism>
<protein>
    <recommendedName>
        <fullName evidence="6">SDR family oxidoreductase</fullName>
    </recommendedName>
</protein>
<evidence type="ECO:0000256" key="2">
    <source>
        <dbReference type="ARBA" id="ARBA00023002"/>
    </source>
</evidence>
<dbReference type="InterPro" id="IPR002347">
    <property type="entry name" value="SDR_fam"/>
</dbReference>
<proteinExistence type="inferred from homology"/>
<sequence length="266" mass="27826">MQIAGKVAVVTGSARGIGRRIAEELAARGARVVVSDILESGAEVAAALNEGRPERVAVFQRCDVRSGADLEALVGRAIETFGAVDIMVNNAGEGDGMVWTDADSQRLSRCLDINLKAPIDGTRLVVRALLAARRSGCVVNVASILAFAPEEFALVYSAAKAGLVNFTAACATLAHGDPSIRVNAVAPVYVDTVLTNLNVPPAVNRALRDLGEVTVDDVVRQVIRCIEDESLAGDTIKVLPGAADIAQTVTKPVSHGFVDQLKSVFA</sequence>
<evidence type="ECO:0000256" key="3">
    <source>
        <dbReference type="RuleBase" id="RU000363"/>
    </source>
</evidence>
<comment type="caution">
    <text evidence="4">The sequence shown here is derived from an EMBL/GenBank/DDBJ whole genome shotgun (WGS) entry which is preliminary data.</text>
</comment>
<dbReference type="Pfam" id="PF00106">
    <property type="entry name" value="adh_short"/>
    <property type="match status" value="1"/>
</dbReference>
<dbReference type="PANTHER" id="PTHR44229:SF4">
    <property type="entry name" value="15-HYDROXYPROSTAGLANDIN DEHYDROGENASE [NAD(+)]"/>
    <property type="match status" value="1"/>
</dbReference>
<reference evidence="4" key="1">
    <citation type="submission" date="2022-07" db="EMBL/GenBank/DDBJ databases">
        <title>Phylogenomic reconstructions and comparative analyses of Kickxellomycotina fungi.</title>
        <authorList>
            <person name="Reynolds N.K."/>
            <person name="Stajich J.E."/>
            <person name="Barry K."/>
            <person name="Grigoriev I.V."/>
            <person name="Crous P."/>
            <person name="Smith M.E."/>
        </authorList>
    </citation>
    <scope>NUCLEOTIDE SEQUENCE</scope>
    <source>
        <strain evidence="4">BCRC 34381</strain>
    </source>
</reference>
<keyword evidence="5" id="KW-1185">Reference proteome</keyword>
<evidence type="ECO:0000313" key="5">
    <source>
        <dbReference type="Proteomes" id="UP001143981"/>
    </source>
</evidence>
<dbReference type="Gene3D" id="3.40.50.720">
    <property type="entry name" value="NAD(P)-binding Rossmann-like Domain"/>
    <property type="match status" value="1"/>
</dbReference>
<name>A0A9W7Y932_9FUNG</name>
<dbReference type="EMBL" id="JANBOI010001153">
    <property type="protein sequence ID" value="KAJ1727286.1"/>
    <property type="molecule type" value="Genomic_DNA"/>
</dbReference>
<dbReference type="PRINTS" id="PR00081">
    <property type="entry name" value="GDHRDH"/>
</dbReference>
<dbReference type="OrthoDB" id="417891at2759"/>
<keyword evidence="2" id="KW-0560">Oxidoreductase</keyword>
<evidence type="ECO:0000313" key="4">
    <source>
        <dbReference type="EMBL" id="KAJ1727286.1"/>
    </source>
</evidence>
<gene>
    <name evidence="4" type="ORF">LPJ61_004651</name>
</gene>
<comment type="similarity">
    <text evidence="1 3">Belongs to the short-chain dehydrogenases/reductases (SDR) family.</text>
</comment>
<dbReference type="GO" id="GO:0005737">
    <property type="term" value="C:cytoplasm"/>
    <property type="evidence" value="ECO:0007669"/>
    <property type="project" value="TreeGrafter"/>
</dbReference>
<dbReference type="InterPro" id="IPR036291">
    <property type="entry name" value="NAD(P)-bd_dom_sf"/>
</dbReference>
<dbReference type="AlphaFoldDB" id="A0A9W7Y932"/>
<dbReference type="PANTHER" id="PTHR44229">
    <property type="entry name" value="15-HYDROXYPROSTAGLANDIN DEHYDROGENASE [NAD(+)]"/>
    <property type="match status" value="1"/>
</dbReference>
<accession>A0A9W7Y932</accession>
<dbReference type="GO" id="GO:0016616">
    <property type="term" value="F:oxidoreductase activity, acting on the CH-OH group of donors, NAD or NADP as acceptor"/>
    <property type="evidence" value="ECO:0007669"/>
    <property type="project" value="TreeGrafter"/>
</dbReference>
<dbReference type="Proteomes" id="UP001143981">
    <property type="component" value="Unassembled WGS sequence"/>
</dbReference>
<evidence type="ECO:0000256" key="1">
    <source>
        <dbReference type="ARBA" id="ARBA00006484"/>
    </source>
</evidence>
<dbReference type="SUPFAM" id="SSF51735">
    <property type="entry name" value="NAD(P)-binding Rossmann-fold domains"/>
    <property type="match status" value="1"/>
</dbReference>
<dbReference type="PRINTS" id="PR00080">
    <property type="entry name" value="SDRFAMILY"/>
</dbReference>
<evidence type="ECO:0008006" key="6">
    <source>
        <dbReference type="Google" id="ProtNLM"/>
    </source>
</evidence>